<feature type="region of interest" description="Disordered" evidence="1">
    <location>
        <begin position="1"/>
        <end position="30"/>
    </location>
</feature>
<comment type="caution">
    <text evidence="2">The sequence shown here is derived from an EMBL/GenBank/DDBJ whole genome shotgun (WGS) entry which is preliminary data.</text>
</comment>
<protein>
    <submittedName>
        <fullName evidence="2">Uncharacterized protein</fullName>
    </submittedName>
</protein>
<proteinExistence type="predicted"/>
<evidence type="ECO:0000313" key="3">
    <source>
        <dbReference type="Proteomes" id="UP001201163"/>
    </source>
</evidence>
<dbReference type="AlphaFoldDB" id="A0AAD4LCX2"/>
<reference evidence="2" key="1">
    <citation type="submission" date="2022-01" db="EMBL/GenBank/DDBJ databases">
        <title>Comparative genomics reveals a dynamic genome evolution in the ectomycorrhizal milk-cap (Lactarius) mushrooms.</title>
        <authorList>
            <consortium name="DOE Joint Genome Institute"/>
            <person name="Lebreton A."/>
            <person name="Tang N."/>
            <person name="Kuo A."/>
            <person name="LaButti K."/>
            <person name="Drula E."/>
            <person name="Barry K."/>
            <person name="Clum A."/>
            <person name="Lipzen A."/>
            <person name="Mousain D."/>
            <person name="Ng V."/>
            <person name="Wang R."/>
            <person name="Wang X."/>
            <person name="Dai Y."/>
            <person name="Henrissat B."/>
            <person name="Grigoriev I.V."/>
            <person name="Guerin-Laguette A."/>
            <person name="Yu F."/>
            <person name="Martin F.M."/>
        </authorList>
    </citation>
    <scope>NUCLEOTIDE SEQUENCE</scope>
    <source>
        <strain evidence="2">QP</strain>
    </source>
</reference>
<organism evidence="2 3">
    <name type="scientific">Lactarius akahatsu</name>
    <dbReference type="NCBI Taxonomy" id="416441"/>
    <lineage>
        <taxon>Eukaryota</taxon>
        <taxon>Fungi</taxon>
        <taxon>Dikarya</taxon>
        <taxon>Basidiomycota</taxon>
        <taxon>Agaricomycotina</taxon>
        <taxon>Agaricomycetes</taxon>
        <taxon>Russulales</taxon>
        <taxon>Russulaceae</taxon>
        <taxon>Lactarius</taxon>
    </lineage>
</organism>
<evidence type="ECO:0000313" key="2">
    <source>
        <dbReference type="EMBL" id="KAH8983626.1"/>
    </source>
</evidence>
<name>A0AAD4LCX2_9AGAM</name>
<sequence>MRAPADPRRRVSSHAPIREENGLPSRSSPVNRHWSIRALKKDIPGNLVPLAARGWSRWGATRGHGTSFFFFPELSLSRDAYHAWVQTGHGHGTYKPVARWERGQGRHRAIGVVARAQNRGRLPSRGVETVAPYLGCENIRIRGAKVEHDVLVGGVPPLSDFMCASKLTWAISAPRDATLRKARRFFFLLTNLALSDRWDKFFCMWIYSVNCLFIAADRKRGRLSSPLDVLISTATGLIDVTVTLLILRNLQQLRAWPCEHYEQTSSSPGTPCR</sequence>
<dbReference type="EMBL" id="JAKELL010000086">
    <property type="protein sequence ID" value="KAH8983626.1"/>
    <property type="molecule type" value="Genomic_DNA"/>
</dbReference>
<keyword evidence="3" id="KW-1185">Reference proteome</keyword>
<dbReference type="Proteomes" id="UP001201163">
    <property type="component" value="Unassembled WGS sequence"/>
</dbReference>
<gene>
    <name evidence="2" type="ORF">EDB92DRAFT_1559822</name>
</gene>
<accession>A0AAD4LCX2</accession>
<evidence type="ECO:0000256" key="1">
    <source>
        <dbReference type="SAM" id="MobiDB-lite"/>
    </source>
</evidence>